<dbReference type="InterPro" id="IPR003781">
    <property type="entry name" value="CoA-bd"/>
</dbReference>
<accession>A0ABN1K655</accession>
<dbReference type="SUPFAM" id="SSF51735">
    <property type="entry name" value="NAD(P)-binding Rossmann-fold domains"/>
    <property type="match status" value="1"/>
</dbReference>
<dbReference type="EMBL" id="BAAAGG010000005">
    <property type="protein sequence ID" value="GAA0756102.1"/>
    <property type="molecule type" value="Genomic_DNA"/>
</dbReference>
<keyword evidence="3" id="KW-1185">Reference proteome</keyword>
<dbReference type="InterPro" id="IPR036291">
    <property type="entry name" value="NAD(P)-bd_dom_sf"/>
</dbReference>
<name>A0ABN1K655_9FLAO</name>
<dbReference type="Proteomes" id="UP001500185">
    <property type="component" value="Unassembled WGS sequence"/>
</dbReference>
<dbReference type="RefSeq" id="WP_224453647.1">
    <property type="nucleotide sequence ID" value="NZ_BAAAGG010000005.1"/>
</dbReference>
<evidence type="ECO:0000259" key="1">
    <source>
        <dbReference type="Pfam" id="PF13380"/>
    </source>
</evidence>
<protein>
    <submittedName>
        <fullName evidence="2">CoA-binding protein</fullName>
    </submittedName>
</protein>
<evidence type="ECO:0000313" key="2">
    <source>
        <dbReference type="EMBL" id="GAA0756102.1"/>
    </source>
</evidence>
<organism evidence="2 3">
    <name type="scientific">Psychroflexus lacisalsi</name>
    <dbReference type="NCBI Taxonomy" id="503928"/>
    <lineage>
        <taxon>Bacteria</taxon>
        <taxon>Pseudomonadati</taxon>
        <taxon>Bacteroidota</taxon>
        <taxon>Flavobacteriia</taxon>
        <taxon>Flavobacteriales</taxon>
        <taxon>Flavobacteriaceae</taxon>
        <taxon>Psychroflexus</taxon>
    </lineage>
</organism>
<comment type="caution">
    <text evidence="2">The sequence shown here is derived from an EMBL/GenBank/DDBJ whole genome shotgun (WGS) entry which is preliminary data.</text>
</comment>
<feature type="domain" description="CoA-binding" evidence="1">
    <location>
        <begin position="6"/>
        <end position="115"/>
    </location>
</feature>
<evidence type="ECO:0000313" key="3">
    <source>
        <dbReference type="Proteomes" id="UP001500185"/>
    </source>
</evidence>
<dbReference type="Pfam" id="PF13380">
    <property type="entry name" value="CoA_binding_2"/>
    <property type="match status" value="1"/>
</dbReference>
<dbReference type="Gene3D" id="3.40.50.720">
    <property type="entry name" value="NAD(P)-binding Rossmann-like Domain"/>
    <property type="match status" value="1"/>
</dbReference>
<proteinExistence type="predicted"/>
<gene>
    <name evidence="2" type="ORF">GCM10009433_11180</name>
</gene>
<reference evidence="2 3" key="1">
    <citation type="journal article" date="2019" name="Int. J. Syst. Evol. Microbiol.">
        <title>The Global Catalogue of Microorganisms (GCM) 10K type strain sequencing project: providing services to taxonomists for standard genome sequencing and annotation.</title>
        <authorList>
            <consortium name="The Broad Institute Genomics Platform"/>
            <consortium name="The Broad Institute Genome Sequencing Center for Infectious Disease"/>
            <person name="Wu L."/>
            <person name="Ma J."/>
        </authorList>
    </citation>
    <scope>NUCLEOTIDE SEQUENCE [LARGE SCALE GENOMIC DNA]</scope>
    <source>
        <strain evidence="2 3">JCM 16231</strain>
    </source>
</reference>
<sequence length="120" mass="13423">MKSITLVIGASENPSRYSNKAIRALLQNNKAVIALGKRKGEVKGVEIQTKISTDKKVDTVTLYLNPNHQKQYEDFLLELCPKRVIFNPGTESFELQDKLEKAGIKTLNACTLVLLATNQY</sequence>